<dbReference type="EMBL" id="CP033116">
    <property type="protein sequence ID" value="QFY58666.1"/>
    <property type="molecule type" value="Genomic_DNA"/>
</dbReference>
<name>A0AA91Z5H0_9GAMM</name>
<evidence type="ECO:0000256" key="2">
    <source>
        <dbReference type="ARBA" id="ARBA00022989"/>
    </source>
</evidence>
<evidence type="ECO:0000313" key="8">
    <source>
        <dbReference type="Proteomes" id="UP000243750"/>
    </source>
</evidence>
<feature type="transmembrane region" description="Helical" evidence="4">
    <location>
        <begin position="194"/>
        <end position="214"/>
    </location>
</feature>
<sequence length="376" mass="39097">MAALTVPIIAPLAAGDIGGNAAHVGYFVALIYVGAMFSSVISGDLVSRFGAIRSSQVSLLLCAAGLACCSYGTLWAMFASALLIGFGYGPITPASSHILATTTPSHLMGLMFSIKQTGVPVGGALAGAFVPMLAVSLHWQGSVLAVSIACLVTAAIAQCYRTQLETPLEPTRGSLANLAKPFRLIFEHKPLRDLALCSFFFGAIQLCLTTYLVLHLTQVYGMGLVAAGLILTATQAAGIVGRILWGWIADRWISPRVLLSALALCMAISSLVTASFTPDWPLITVIVISICFGATAIGWNGVYLAEVARLAPPGKAGVVTGGTLFFTYFGVVTGPPVFALVTQATGSIGTGFTLFGFILLLTGLSLALPRRQPKPS</sequence>
<keyword evidence="2 4" id="KW-1133">Transmembrane helix</keyword>
<dbReference type="PANTHER" id="PTHR23527:SF1">
    <property type="entry name" value="BLL3282 PROTEIN"/>
    <property type="match status" value="1"/>
</dbReference>
<feature type="transmembrane region" description="Helical" evidence="4">
    <location>
        <begin position="282"/>
        <end position="305"/>
    </location>
</feature>
<feature type="transmembrane region" description="Helical" evidence="4">
    <location>
        <begin position="119"/>
        <end position="137"/>
    </location>
</feature>
<evidence type="ECO:0000313" key="6">
    <source>
        <dbReference type="EMBL" id="PCC98629.1"/>
    </source>
</evidence>
<accession>A0AA91Z5H0</accession>
<dbReference type="InterPro" id="IPR052952">
    <property type="entry name" value="MFS-Transporter"/>
</dbReference>
<dbReference type="SUPFAM" id="SSF103473">
    <property type="entry name" value="MFS general substrate transporter"/>
    <property type="match status" value="1"/>
</dbReference>
<dbReference type="GO" id="GO:0022857">
    <property type="term" value="F:transmembrane transporter activity"/>
    <property type="evidence" value="ECO:0007669"/>
    <property type="project" value="InterPro"/>
</dbReference>
<evidence type="ECO:0000259" key="5">
    <source>
        <dbReference type="PROSITE" id="PS50850"/>
    </source>
</evidence>
<evidence type="ECO:0000256" key="1">
    <source>
        <dbReference type="ARBA" id="ARBA00022692"/>
    </source>
</evidence>
<dbReference type="EMBL" id="NWMT01000189">
    <property type="protein sequence ID" value="PCC98629.1"/>
    <property type="molecule type" value="Genomic_DNA"/>
</dbReference>
<dbReference type="PANTHER" id="PTHR23527">
    <property type="entry name" value="BLL3282 PROTEIN"/>
    <property type="match status" value="1"/>
</dbReference>
<dbReference type="InterPro" id="IPR020846">
    <property type="entry name" value="MFS_dom"/>
</dbReference>
<dbReference type="Pfam" id="PF07690">
    <property type="entry name" value="MFS_1"/>
    <property type="match status" value="1"/>
</dbReference>
<evidence type="ECO:0000256" key="3">
    <source>
        <dbReference type="ARBA" id="ARBA00023136"/>
    </source>
</evidence>
<evidence type="ECO:0000313" key="7">
    <source>
        <dbReference type="EMBL" id="QFY58666.1"/>
    </source>
</evidence>
<keyword evidence="9" id="KW-1185">Reference proteome</keyword>
<reference evidence="7 9" key="2">
    <citation type="submission" date="2018-10" db="EMBL/GenBank/DDBJ databases">
        <title>Complete genome sequence of Pseudomonas pelagia strain Kongs-67.</title>
        <authorList>
            <person name="Sinha R.K."/>
            <person name="Krishnan K."/>
        </authorList>
    </citation>
    <scope>NUCLEOTIDE SEQUENCE [LARGE SCALE GENOMIC DNA]</scope>
    <source>
        <strain evidence="7 9">Kongs-67</strain>
    </source>
</reference>
<protein>
    <submittedName>
        <fullName evidence="6">MFS transporter</fullName>
    </submittedName>
</protein>
<dbReference type="AlphaFoldDB" id="A0AA91Z5H0"/>
<keyword evidence="3 4" id="KW-0472">Membrane</keyword>
<feature type="transmembrane region" description="Helical" evidence="4">
    <location>
        <begin position="257"/>
        <end position="276"/>
    </location>
</feature>
<evidence type="ECO:0000256" key="4">
    <source>
        <dbReference type="SAM" id="Phobius"/>
    </source>
</evidence>
<dbReference type="InterPro" id="IPR011701">
    <property type="entry name" value="MFS"/>
</dbReference>
<dbReference type="Gene3D" id="1.20.1250.20">
    <property type="entry name" value="MFS general substrate transporter like domains"/>
    <property type="match status" value="2"/>
</dbReference>
<feature type="transmembrane region" description="Helical" evidence="4">
    <location>
        <begin position="347"/>
        <end position="368"/>
    </location>
</feature>
<feature type="domain" description="Major facilitator superfamily (MFS) profile" evidence="5">
    <location>
        <begin position="1"/>
        <end position="374"/>
    </location>
</feature>
<gene>
    <name evidence="6" type="ORF">CO192_14725</name>
    <name evidence="7" type="ORF">EAO82_03675</name>
</gene>
<reference evidence="6 8" key="1">
    <citation type="submission" date="2017-09" db="EMBL/GenBank/DDBJ databases">
        <title>Bacterial and phytoplankton interrelationship in Kongsfjorden, an Arctic fjord.</title>
        <authorList>
            <person name="Sinha R."/>
            <person name="Krishnan K."/>
        </authorList>
    </citation>
    <scope>NUCLEOTIDE SEQUENCE [LARGE SCALE GENOMIC DNA]</scope>
    <source>
        <strain evidence="6 8">58</strain>
    </source>
</reference>
<feature type="transmembrane region" description="Helical" evidence="4">
    <location>
        <begin position="59"/>
        <end position="88"/>
    </location>
</feature>
<feature type="transmembrane region" description="Helical" evidence="4">
    <location>
        <begin position="220"/>
        <end position="245"/>
    </location>
</feature>
<feature type="transmembrane region" description="Helical" evidence="4">
    <location>
        <begin position="317"/>
        <end position="341"/>
    </location>
</feature>
<dbReference type="Proteomes" id="UP000243750">
    <property type="component" value="Unassembled WGS sequence"/>
</dbReference>
<feature type="transmembrane region" description="Helical" evidence="4">
    <location>
        <begin position="25"/>
        <end position="47"/>
    </location>
</feature>
<dbReference type="Proteomes" id="UP000344571">
    <property type="component" value="Chromosome"/>
</dbReference>
<keyword evidence="1 4" id="KW-0812">Transmembrane</keyword>
<proteinExistence type="predicted"/>
<organism evidence="6 8">
    <name type="scientific">Halopseudomonas pelagia</name>
    <dbReference type="NCBI Taxonomy" id="553151"/>
    <lineage>
        <taxon>Bacteria</taxon>
        <taxon>Pseudomonadati</taxon>
        <taxon>Pseudomonadota</taxon>
        <taxon>Gammaproteobacteria</taxon>
        <taxon>Pseudomonadales</taxon>
        <taxon>Pseudomonadaceae</taxon>
        <taxon>Halopseudomonas</taxon>
    </lineage>
</organism>
<dbReference type="InterPro" id="IPR036259">
    <property type="entry name" value="MFS_trans_sf"/>
</dbReference>
<evidence type="ECO:0000313" key="9">
    <source>
        <dbReference type="Proteomes" id="UP000344571"/>
    </source>
</evidence>
<dbReference type="PROSITE" id="PS50850">
    <property type="entry name" value="MFS"/>
    <property type="match status" value="1"/>
</dbReference>